<proteinExistence type="predicted"/>
<comment type="caution">
    <text evidence="2">The sequence shown here is derived from an EMBL/GenBank/DDBJ whole genome shotgun (WGS) entry which is preliminary data.</text>
</comment>
<reference evidence="2 3" key="1">
    <citation type="journal article" date="2013" name="Mar. Genomics">
        <title>Expression of sulfatases in Rhodopirellula baltica and the diversity of sulfatases in the genus Rhodopirellula.</title>
        <authorList>
            <person name="Wegner C.E."/>
            <person name="Richter-Heitmann T."/>
            <person name="Klindworth A."/>
            <person name="Klockow C."/>
            <person name="Richter M."/>
            <person name="Achstetter T."/>
            <person name="Glockner F.O."/>
            <person name="Harder J."/>
        </authorList>
    </citation>
    <scope>NUCLEOTIDE SEQUENCE [LARGE SCALE GENOMIC DNA]</scope>
    <source>
        <strain evidence="2 3">SH398</strain>
    </source>
</reference>
<dbReference type="STRING" id="1263868.RESH_02757"/>
<organism evidence="2 3">
    <name type="scientific">Rhodopirellula europaea SH398</name>
    <dbReference type="NCBI Taxonomy" id="1263868"/>
    <lineage>
        <taxon>Bacteria</taxon>
        <taxon>Pseudomonadati</taxon>
        <taxon>Planctomycetota</taxon>
        <taxon>Planctomycetia</taxon>
        <taxon>Pirellulales</taxon>
        <taxon>Pirellulaceae</taxon>
        <taxon>Rhodopirellula</taxon>
    </lineage>
</organism>
<feature type="region of interest" description="Disordered" evidence="1">
    <location>
        <begin position="1"/>
        <end position="47"/>
    </location>
</feature>
<evidence type="ECO:0000256" key="1">
    <source>
        <dbReference type="SAM" id="MobiDB-lite"/>
    </source>
</evidence>
<feature type="compositionally biased region" description="Polar residues" evidence="1">
    <location>
        <begin position="25"/>
        <end position="37"/>
    </location>
</feature>
<gene>
    <name evidence="2" type="ORF">RESH_02757</name>
</gene>
<dbReference type="PATRIC" id="fig|1263868.3.peg.2989"/>
<name>M5S546_9BACT</name>
<accession>M5S546</accession>
<dbReference type="Proteomes" id="UP000011996">
    <property type="component" value="Unassembled WGS sequence"/>
</dbReference>
<evidence type="ECO:0000313" key="3">
    <source>
        <dbReference type="Proteomes" id="UP000011996"/>
    </source>
</evidence>
<dbReference type="AlphaFoldDB" id="M5S546"/>
<dbReference type="EMBL" id="ANOF01000087">
    <property type="protein sequence ID" value="EMI26640.1"/>
    <property type="molecule type" value="Genomic_DNA"/>
</dbReference>
<protein>
    <submittedName>
        <fullName evidence="2">Uncharacterized protein</fullName>
    </submittedName>
</protein>
<evidence type="ECO:0000313" key="2">
    <source>
        <dbReference type="EMBL" id="EMI26640.1"/>
    </source>
</evidence>
<sequence>MIEQFPQGGRRMVDQEPSARFPKRTPQQKLMSKTLENQPVGRKPSST</sequence>